<feature type="domain" description="UBP-type" evidence="6">
    <location>
        <begin position="12"/>
        <end position="128"/>
    </location>
</feature>
<evidence type="ECO:0000256" key="3">
    <source>
        <dbReference type="ARBA" id="ARBA00022833"/>
    </source>
</evidence>
<organism evidence="7 8">
    <name type="scientific">Rubroshorea leprosula</name>
    <dbReference type="NCBI Taxonomy" id="152421"/>
    <lineage>
        <taxon>Eukaryota</taxon>
        <taxon>Viridiplantae</taxon>
        <taxon>Streptophyta</taxon>
        <taxon>Embryophyta</taxon>
        <taxon>Tracheophyta</taxon>
        <taxon>Spermatophyta</taxon>
        <taxon>Magnoliopsida</taxon>
        <taxon>eudicotyledons</taxon>
        <taxon>Gunneridae</taxon>
        <taxon>Pentapetalae</taxon>
        <taxon>rosids</taxon>
        <taxon>malvids</taxon>
        <taxon>Malvales</taxon>
        <taxon>Dipterocarpaceae</taxon>
        <taxon>Rubroshorea</taxon>
    </lineage>
</organism>
<evidence type="ECO:0000313" key="7">
    <source>
        <dbReference type="EMBL" id="GKU87388.1"/>
    </source>
</evidence>
<dbReference type="InterPro" id="IPR013083">
    <property type="entry name" value="Znf_RING/FYVE/PHD"/>
</dbReference>
<dbReference type="Pfam" id="PF02148">
    <property type="entry name" value="zf-UBP"/>
    <property type="match status" value="1"/>
</dbReference>
<evidence type="ECO:0000259" key="6">
    <source>
        <dbReference type="PROSITE" id="PS50271"/>
    </source>
</evidence>
<dbReference type="PROSITE" id="PS50271">
    <property type="entry name" value="ZF_UBP"/>
    <property type="match status" value="1"/>
</dbReference>
<keyword evidence="3" id="KW-0862">Zinc</keyword>
<dbReference type="GO" id="GO:0016579">
    <property type="term" value="P:protein deubiquitination"/>
    <property type="evidence" value="ECO:0007669"/>
    <property type="project" value="InterPro"/>
</dbReference>
<dbReference type="InterPro" id="IPR001607">
    <property type="entry name" value="Znf_UBP"/>
</dbReference>
<dbReference type="SUPFAM" id="SSF54001">
    <property type="entry name" value="Cysteine proteinases"/>
    <property type="match status" value="1"/>
</dbReference>
<dbReference type="InterPro" id="IPR038765">
    <property type="entry name" value="Papain-like_cys_pep_sf"/>
</dbReference>
<comment type="caution">
    <text evidence="7">The sequence shown here is derived from an EMBL/GenBank/DDBJ whole genome shotgun (WGS) entry which is preliminary data.</text>
</comment>
<dbReference type="Gene3D" id="3.30.40.10">
    <property type="entry name" value="Zinc/RING finger domain, C3HC4 (zinc finger)"/>
    <property type="match status" value="1"/>
</dbReference>
<dbReference type="PANTHER" id="PTHR21646">
    <property type="entry name" value="UBIQUITIN CARBOXYL-TERMINAL HYDROLASE"/>
    <property type="match status" value="1"/>
</dbReference>
<dbReference type="Gene3D" id="3.90.70.10">
    <property type="entry name" value="Cysteine proteinases"/>
    <property type="match status" value="1"/>
</dbReference>
<evidence type="ECO:0000313" key="8">
    <source>
        <dbReference type="Proteomes" id="UP001054252"/>
    </source>
</evidence>
<dbReference type="InterPro" id="IPR050185">
    <property type="entry name" value="Ub_carboxyl-term_hydrolase"/>
</dbReference>
<dbReference type="InterPro" id="IPR028889">
    <property type="entry name" value="USP"/>
</dbReference>
<proteinExistence type="predicted"/>
<dbReference type="SUPFAM" id="SSF57850">
    <property type="entry name" value="RING/U-box"/>
    <property type="match status" value="1"/>
</dbReference>
<dbReference type="AlphaFoldDB" id="A0AAV5HNP6"/>
<keyword evidence="1" id="KW-0479">Metal-binding</keyword>
<dbReference type="GO" id="GO:0004843">
    <property type="term" value="F:cysteine-type deubiquitinase activity"/>
    <property type="evidence" value="ECO:0007669"/>
    <property type="project" value="InterPro"/>
</dbReference>
<reference evidence="7 8" key="1">
    <citation type="journal article" date="2021" name="Commun. Biol.">
        <title>The genome of Shorea leprosula (Dipterocarpaceae) highlights the ecological relevance of drought in aseasonal tropical rainforests.</title>
        <authorList>
            <person name="Ng K.K.S."/>
            <person name="Kobayashi M.J."/>
            <person name="Fawcett J.A."/>
            <person name="Hatakeyama M."/>
            <person name="Paape T."/>
            <person name="Ng C.H."/>
            <person name="Ang C.C."/>
            <person name="Tnah L.H."/>
            <person name="Lee C.T."/>
            <person name="Nishiyama T."/>
            <person name="Sese J."/>
            <person name="O'Brien M.J."/>
            <person name="Copetti D."/>
            <person name="Mohd Noor M.I."/>
            <person name="Ong R.C."/>
            <person name="Putra M."/>
            <person name="Sireger I.Z."/>
            <person name="Indrioko S."/>
            <person name="Kosugi Y."/>
            <person name="Izuno A."/>
            <person name="Isagi Y."/>
            <person name="Lee S.L."/>
            <person name="Shimizu K.K."/>
        </authorList>
    </citation>
    <scope>NUCLEOTIDE SEQUENCE [LARGE SCALE GENOMIC DNA]</scope>
    <source>
        <strain evidence="7">214</strain>
    </source>
</reference>
<feature type="domain" description="USP" evidence="5">
    <location>
        <begin position="180"/>
        <end position="525"/>
    </location>
</feature>
<evidence type="ECO:0000256" key="1">
    <source>
        <dbReference type="ARBA" id="ARBA00022723"/>
    </source>
</evidence>
<gene>
    <name evidence="7" type="ORF">SLEP1_g1791</name>
</gene>
<evidence type="ECO:0000259" key="5">
    <source>
        <dbReference type="PROSITE" id="PS50235"/>
    </source>
</evidence>
<evidence type="ECO:0000256" key="4">
    <source>
        <dbReference type="PROSITE-ProRule" id="PRU00502"/>
    </source>
</evidence>
<evidence type="ECO:0008006" key="9">
    <source>
        <dbReference type="Google" id="ProtNLM"/>
    </source>
</evidence>
<dbReference type="PROSITE" id="PS50235">
    <property type="entry name" value="USP_3"/>
    <property type="match status" value="1"/>
</dbReference>
<accession>A0AAV5HNP6</accession>
<dbReference type="Pfam" id="PF00443">
    <property type="entry name" value="UCH"/>
    <property type="match status" value="1"/>
</dbReference>
<dbReference type="Proteomes" id="UP001054252">
    <property type="component" value="Unassembled WGS sequence"/>
</dbReference>
<name>A0AAV5HNP6_9ROSI</name>
<keyword evidence="2 4" id="KW-0863">Zinc-finger</keyword>
<protein>
    <recommendedName>
        <fullName evidence="9">Ubiquitinyl hydrolase 1</fullName>
    </recommendedName>
</protein>
<dbReference type="EMBL" id="BPVZ01000002">
    <property type="protein sequence ID" value="GKU87388.1"/>
    <property type="molecule type" value="Genomic_DNA"/>
</dbReference>
<dbReference type="InterPro" id="IPR001394">
    <property type="entry name" value="Peptidase_C19_UCH"/>
</dbReference>
<keyword evidence="8" id="KW-1185">Reference proteome</keyword>
<dbReference type="PANTHER" id="PTHR21646:SF49">
    <property type="entry name" value="UBIQUITIN C-TERMINAL HYDROLASE 22"/>
    <property type="match status" value="1"/>
</dbReference>
<evidence type="ECO:0000256" key="2">
    <source>
        <dbReference type="ARBA" id="ARBA00022771"/>
    </source>
</evidence>
<sequence length="548" mass="62279">MRARTSLYSNPKPCKHLSDYKLRYGTTPFENLHEFIKAGLNGRARIEGIEVPRCSSCNGYRGRLYMCLICSAVSCLNHLGLHTQSGDRHDIAVDVERAELYCCSCGDQVYDSEFDGIVVSERVRDLPEDKNGGFEGVEERTSKRRKLKLDPGIEDDPKKARTMMSLGDHKEKSCYPSGLRGLNNLGFTCFMNSVLQALLRAPPLSNFLIDRHNHDKYRNKSGKNPCLLCEIGTVFHAMHSTDHTPYSPARMLYSWWRHTPSLASFGEKDAHEFFISVLNGIHDFSDKGQERNDSEDKGNCQCIARKAFSGLLRSDVMCITCGFTSTTDEPCFDISLDMPTSNLSFKGVTNKSVEPNERTCSSTLFGCLEMYTRPERMGSDQNFHCQNCRGTSGSLKQMSIKRLPLVLCLHIKRFSQCLSRRIILKNGQYLQFPFSLDMTAYLSSSTVRNRFGNRIFAFKCLNSDSSVAYEIFAVVCHSGILQTGHYVTYLRVKDQWYKCDDPWINEVDEETVRASQTYMLFYVQRRLVINFQRVSTRIASAVKQSSKG</sequence>
<dbReference type="GO" id="GO:0008270">
    <property type="term" value="F:zinc ion binding"/>
    <property type="evidence" value="ECO:0007669"/>
    <property type="project" value="UniProtKB-KW"/>
</dbReference>